<evidence type="ECO:0000313" key="3">
    <source>
        <dbReference type="Proteomes" id="UP000267029"/>
    </source>
</evidence>
<proteinExistence type="predicted"/>
<feature type="transmembrane region" description="Helical" evidence="1">
    <location>
        <begin position="32"/>
        <end position="58"/>
    </location>
</feature>
<dbReference type="OrthoDB" id="6282282at2759"/>
<keyword evidence="1" id="KW-0812">Transmembrane</keyword>
<dbReference type="STRING" id="53468.A0A0R3U153"/>
<evidence type="ECO:0008006" key="4">
    <source>
        <dbReference type="Google" id="ProtNLM"/>
    </source>
</evidence>
<evidence type="ECO:0000256" key="1">
    <source>
        <dbReference type="SAM" id="Phobius"/>
    </source>
</evidence>
<accession>A0A0R3U153</accession>
<evidence type="ECO:0000313" key="2">
    <source>
        <dbReference type="EMBL" id="VDD74062.1"/>
    </source>
</evidence>
<dbReference type="EMBL" id="UXSR01000005">
    <property type="protein sequence ID" value="VDD74062.1"/>
    <property type="molecule type" value="Genomic_DNA"/>
</dbReference>
<keyword evidence="1" id="KW-0472">Membrane</keyword>
<organism evidence="2 3">
    <name type="scientific">Mesocestoides corti</name>
    <name type="common">Flatworm</name>
    <dbReference type="NCBI Taxonomy" id="53468"/>
    <lineage>
        <taxon>Eukaryota</taxon>
        <taxon>Metazoa</taxon>
        <taxon>Spiralia</taxon>
        <taxon>Lophotrochozoa</taxon>
        <taxon>Platyhelminthes</taxon>
        <taxon>Cestoda</taxon>
        <taxon>Eucestoda</taxon>
        <taxon>Cyclophyllidea</taxon>
        <taxon>Mesocestoididae</taxon>
        <taxon>Mesocestoides</taxon>
    </lineage>
</organism>
<protein>
    <recommendedName>
        <fullName evidence="4">CUB domain-containing protein</fullName>
    </recommendedName>
</protein>
<dbReference type="Proteomes" id="UP000267029">
    <property type="component" value="Unassembled WGS sequence"/>
</dbReference>
<gene>
    <name evidence="2" type="ORF">MCOS_LOCUS65</name>
</gene>
<keyword evidence="1" id="KW-1133">Transmembrane helix</keyword>
<reference evidence="2 3" key="1">
    <citation type="submission" date="2018-10" db="EMBL/GenBank/DDBJ databases">
        <authorList>
            <consortium name="Pathogen Informatics"/>
        </authorList>
    </citation>
    <scope>NUCLEOTIDE SEQUENCE [LARGE SCALE GENOMIC DNA]</scope>
</reference>
<keyword evidence="3" id="KW-1185">Reference proteome</keyword>
<name>A0A0R3U153_MESCO</name>
<sequence>MLTTDNSIDAKGFKLTWTKLLPLDENGEGGVAYSYIHIGMGILLTIVLLACLTLYVVYRERRRKRKKIHDPLDNIAVDEDYSDNVYSSFKGANTKTRCSPSLKSFVDDAPPAFHHCHHLSRSQAHLPAHQNGGTVDPPLCRHHSLHRGLSHTHLPGPAPQTFCVHSSNHSIKSHLHDSPVMSSSGLGSGVDCHHPTCPRGHPLVLIPSPPLPPQSSAYNEMQPLHNHIHSPRVQSYEGKTREKTQKISIV</sequence>
<dbReference type="AlphaFoldDB" id="A0A0R3U153"/>